<evidence type="ECO:0000256" key="11">
    <source>
        <dbReference type="SAM" id="Phobius"/>
    </source>
</evidence>
<dbReference type="AlphaFoldDB" id="A0A8B9SCC6"/>
<evidence type="ECO:0000256" key="9">
    <source>
        <dbReference type="ARBA" id="ARBA00023136"/>
    </source>
</evidence>
<comment type="similarity">
    <text evidence="2 10">Belongs to the major facilitator superfamily. Proton-dependent oligopeptide transporter (POT/PTR) (TC 2.A.17) family.</text>
</comment>
<evidence type="ECO:0000256" key="6">
    <source>
        <dbReference type="ARBA" id="ARBA00022856"/>
    </source>
</evidence>
<evidence type="ECO:0000256" key="4">
    <source>
        <dbReference type="ARBA" id="ARBA00022692"/>
    </source>
</evidence>
<dbReference type="GO" id="GO:0035673">
    <property type="term" value="F:oligopeptide transmembrane transporter activity"/>
    <property type="evidence" value="ECO:0007669"/>
    <property type="project" value="InterPro"/>
</dbReference>
<dbReference type="Gene3D" id="1.20.1250.20">
    <property type="entry name" value="MFS general substrate transporter like domains"/>
    <property type="match status" value="2"/>
</dbReference>
<feature type="transmembrane region" description="Helical" evidence="11">
    <location>
        <begin position="606"/>
        <end position="628"/>
    </location>
</feature>
<keyword evidence="6" id="KW-0571">Peptide transport</keyword>
<dbReference type="InterPro" id="IPR043381">
    <property type="entry name" value="SLC15A2"/>
</dbReference>
<protein>
    <submittedName>
        <fullName evidence="12">Solute carrier family 15 member 2</fullName>
    </submittedName>
</protein>
<dbReference type="PROSITE" id="PS01023">
    <property type="entry name" value="PTR2_2"/>
    <property type="match status" value="1"/>
</dbReference>
<feature type="transmembrane region" description="Helical" evidence="11">
    <location>
        <begin position="69"/>
        <end position="88"/>
    </location>
</feature>
<comment type="subcellular location">
    <subcellularLocation>
        <location evidence="1 10">Membrane</location>
        <topology evidence="1 10">Multi-pass membrane protein</topology>
    </subcellularLocation>
</comment>
<evidence type="ECO:0000256" key="10">
    <source>
        <dbReference type="RuleBase" id="RU003755"/>
    </source>
</evidence>
<reference evidence="12" key="1">
    <citation type="submission" date="2025-08" db="UniProtKB">
        <authorList>
            <consortium name="Ensembl"/>
        </authorList>
    </citation>
    <scope>IDENTIFICATION</scope>
</reference>
<keyword evidence="4 10" id="KW-0812">Transmembrane</keyword>
<feature type="transmembrane region" description="Helical" evidence="11">
    <location>
        <begin position="386"/>
        <end position="404"/>
    </location>
</feature>
<evidence type="ECO:0000313" key="12">
    <source>
        <dbReference type="Ensembl" id="ENSAOWP00000023096.1"/>
    </source>
</evidence>
<keyword evidence="13" id="KW-1185">Reference proteome</keyword>
<keyword evidence="8 11" id="KW-1133">Transmembrane helix</keyword>
<dbReference type="FunFam" id="1.20.1250.20:FF:000049">
    <property type="entry name" value="Solute carrier family 15 member 2"/>
    <property type="match status" value="1"/>
</dbReference>
<evidence type="ECO:0000313" key="13">
    <source>
        <dbReference type="Proteomes" id="UP000694424"/>
    </source>
</evidence>
<accession>A0A8B9SCC6</accession>
<feature type="transmembrane region" description="Helical" evidence="11">
    <location>
        <begin position="94"/>
        <end position="113"/>
    </location>
</feature>
<feature type="transmembrane region" description="Helical" evidence="11">
    <location>
        <begin position="151"/>
        <end position="175"/>
    </location>
</feature>
<feature type="transmembrane region" description="Helical" evidence="11">
    <location>
        <begin position="574"/>
        <end position="594"/>
    </location>
</feature>
<evidence type="ECO:0000256" key="3">
    <source>
        <dbReference type="ARBA" id="ARBA00022448"/>
    </source>
</evidence>
<organism evidence="12 13">
    <name type="scientific">Apteryx owenii</name>
    <name type="common">Little spotted kiwi</name>
    <dbReference type="NCBI Taxonomy" id="8824"/>
    <lineage>
        <taxon>Eukaryota</taxon>
        <taxon>Metazoa</taxon>
        <taxon>Chordata</taxon>
        <taxon>Craniata</taxon>
        <taxon>Vertebrata</taxon>
        <taxon>Euteleostomi</taxon>
        <taxon>Archelosauria</taxon>
        <taxon>Archosauria</taxon>
        <taxon>Dinosauria</taxon>
        <taxon>Saurischia</taxon>
        <taxon>Theropoda</taxon>
        <taxon>Coelurosauria</taxon>
        <taxon>Aves</taxon>
        <taxon>Palaeognathae</taxon>
        <taxon>Apterygiformes</taxon>
        <taxon>Apterygidae</taxon>
        <taxon>Apteryx</taxon>
    </lineage>
</organism>
<keyword evidence="5" id="KW-0769">Symport</keyword>
<feature type="transmembrane region" description="Helical" evidence="11">
    <location>
        <begin position="196"/>
        <end position="216"/>
    </location>
</feature>
<dbReference type="InterPro" id="IPR018456">
    <property type="entry name" value="PTR2_symporter_CS"/>
</dbReference>
<dbReference type="Pfam" id="PF00854">
    <property type="entry name" value="PTR2"/>
    <property type="match status" value="2"/>
</dbReference>
<dbReference type="GO" id="GO:0016020">
    <property type="term" value="C:membrane"/>
    <property type="evidence" value="ECO:0007669"/>
    <property type="project" value="UniProtKB-SubCell"/>
</dbReference>
<dbReference type="Ensembl" id="ENSAOWT00000026163.1">
    <property type="protein sequence ID" value="ENSAOWP00000023096.1"/>
    <property type="gene ID" value="ENSAOWG00000015267.1"/>
</dbReference>
<feature type="transmembrane region" description="Helical" evidence="11">
    <location>
        <begin position="228"/>
        <end position="248"/>
    </location>
</feature>
<dbReference type="Proteomes" id="UP000694424">
    <property type="component" value="Unplaced"/>
</dbReference>
<name>A0A8B9SCC6_APTOW</name>
<dbReference type="CDD" id="cd17411">
    <property type="entry name" value="MFS_SLC15A2"/>
    <property type="match status" value="1"/>
</dbReference>
<sequence>HSMVGDKAREEMNAFQRNESKETLFTFISAGDDPPKGDFPVQKKSPKLCGSNYPLSIAFIVVNEFCERFSYYGMRAVLTLYFINFFHWDENLSTSVYHAFSALCYFTPVIGAIMADSWLGKYKTIIYLSIVYVVGHLIKSVGAIPSLGNQAVHVVLSMVGLFLIALGTGGIKPCVSAFGGDQFEEEHTSERSKFFSVFYLSINAGSLISTFVTPVLRGDVKCFGEDCYPLAFGVPAALMVLALVVFIAGSGLYRKTPPEGNVLLEVCKCIGFAIKNRLKNRSRQIPKRDHWLDWASEKYSKKLIGEVKMVTRVLFLFIPLPMFWALFDQQGSRWTLQATKMNSLNSHCFVLQFLNPLLILVFIPIFDLGLYPLINMCKFNFTPIRKMATGMILAGMAFGLAAIVEVKINVSIVQEITQKSLAFTGRRKCITKLVFFPQNPAEYSKLILNGEQQSLHFTLQHQGLSLGFNYTVKEKSVYSLIVFEAEGSLSSRLVSVGVKCKYNLSEICFLCRFINGLSQDVNLTVDSKRFIAIQKNYSVSEYMLLERDKGALQIWKSEDIKANNVHMAWQLPQYLLISAGEVMFSITGLAFSYSQSPASMKSVLQAGWLLTVAFGNAFVLIIAQAAPMAQWAEFVLFTVLLFAVCIIFSIMGYFYVSVDPEDLQEKEEKRETPSRGNMISLITRKTKL</sequence>
<feature type="transmembrane region" description="Helical" evidence="11">
    <location>
        <begin position="634"/>
        <end position="656"/>
    </location>
</feature>
<evidence type="ECO:0000256" key="5">
    <source>
        <dbReference type="ARBA" id="ARBA00022847"/>
    </source>
</evidence>
<keyword evidence="7" id="KW-0653">Protein transport</keyword>
<feature type="transmembrane region" description="Helical" evidence="11">
    <location>
        <begin position="125"/>
        <end position="145"/>
    </location>
</feature>
<evidence type="ECO:0000256" key="8">
    <source>
        <dbReference type="ARBA" id="ARBA00022989"/>
    </source>
</evidence>
<evidence type="ECO:0000256" key="7">
    <source>
        <dbReference type="ARBA" id="ARBA00022927"/>
    </source>
</evidence>
<reference evidence="12" key="2">
    <citation type="submission" date="2025-09" db="UniProtKB">
        <authorList>
            <consortium name="Ensembl"/>
        </authorList>
    </citation>
    <scope>IDENTIFICATION</scope>
</reference>
<keyword evidence="3 10" id="KW-0813">Transport</keyword>
<dbReference type="PROSITE" id="PS01022">
    <property type="entry name" value="PTR2_1"/>
    <property type="match status" value="1"/>
</dbReference>
<evidence type="ECO:0000256" key="1">
    <source>
        <dbReference type="ARBA" id="ARBA00004141"/>
    </source>
</evidence>
<dbReference type="InterPro" id="IPR036259">
    <property type="entry name" value="MFS_trans_sf"/>
</dbReference>
<feature type="transmembrane region" description="Helical" evidence="11">
    <location>
        <begin position="353"/>
        <end position="374"/>
    </location>
</feature>
<dbReference type="InterPro" id="IPR000109">
    <property type="entry name" value="POT_fam"/>
</dbReference>
<proteinExistence type="inferred from homology"/>
<dbReference type="SUPFAM" id="SSF103473">
    <property type="entry name" value="MFS general substrate transporter"/>
    <property type="match status" value="1"/>
</dbReference>
<dbReference type="PANTHER" id="PTHR11654">
    <property type="entry name" value="OLIGOPEPTIDE TRANSPORTER-RELATED"/>
    <property type="match status" value="1"/>
</dbReference>
<dbReference type="GO" id="GO:0015031">
    <property type="term" value="P:protein transport"/>
    <property type="evidence" value="ECO:0007669"/>
    <property type="project" value="UniProtKB-KW"/>
</dbReference>
<evidence type="ECO:0000256" key="2">
    <source>
        <dbReference type="ARBA" id="ARBA00005982"/>
    </source>
</evidence>
<keyword evidence="9 11" id="KW-0472">Membrane</keyword>
<dbReference type="GO" id="GO:0015293">
    <property type="term" value="F:symporter activity"/>
    <property type="evidence" value="ECO:0007669"/>
    <property type="project" value="UniProtKB-KW"/>
</dbReference>